<dbReference type="PANTHER" id="PTHR46599:SF3">
    <property type="entry name" value="PIGGYBAC TRANSPOSABLE ELEMENT-DERIVED PROTEIN 4"/>
    <property type="match status" value="1"/>
</dbReference>
<sequence length="239" mass="28199">FDLQQENNNDQSSDCHKNLNSIQKFIYLREKKLNVVPPNTPFGFFNLIFKEKFYKFLINQVNKRIERAKEDTQDNSQNTSFLKEREMVSIDEIKKYIAIVLFLGIVKQPNIKDYWLKDTSVYGNAFVQSLMKYNRFTLINKNLSLASIETNNIRVRRDVANDTSKIIEYLNSTFKYLYTPSQALCIDEDMCKYQGRYNFKIYMVAKPIKEGMKFYILADSATSFVLKFKLYTGSYNPIK</sequence>
<gene>
    <name evidence="2" type="primary">PGBD4_1</name>
    <name evidence="2" type="ORF">TCON_2824</name>
</gene>
<organism evidence="2 3">
    <name type="scientific">Astathelohania contejeani</name>
    <dbReference type="NCBI Taxonomy" id="164912"/>
    <lineage>
        <taxon>Eukaryota</taxon>
        <taxon>Fungi</taxon>
        <taxon>Fungi incertae sedis</taxon>
        <taxon>Microsporidia</taxon>
        <taxon>Astathelohaniidae</taxon>
        <taxon>Astathelohania</taxon>
    </lineage>
</organism>
<evidence type="ECO:0000259" key="1">
    <source>
        <dbReference type="Pfam" id="PF13843"/>
    </source>
</evidence>
<feature type="non-terminal residue" evidence="2">
    <location>
        <position position="1"/>
    </location>
</feature>
<comment type="caution">
    <text evidence="2">The sequence shown here is derived from an EMBL/GenBank/DDBJ whole genome shotgun (WGS) entry which is preliminary data.</text>
</comment>
<evidence type="ECO:0000313" key="3">
    <source>
        <dbReference type="Proteomes" id="UP001516464"/>
    </source>
</evidence>
<dbReference type="PANTHER" id="PTHR46599">
    <property type="entry name" value="PIGGYBAC TRANSPOSABLE ELEMENT-DERIVED PROTEIN 4"/>
    <property type="match status" value="1"/>
</dbReference>
<dbReference type="Pfam" id="PF13843">
    <property type="entry name" value="DDE_Tnp_1_7"/>
    <property type="match status" value="1"/>
</dbReference>
<dbReference type="InterPro" id="IPR029526">
    <property type="entry name" value="PGBD"/>
</dbReference>
<dbReference type="EMBL" id="SBIQ01001118">
    <property type="protein sequence ID" value="KAF7670539.1"/>
    <property type="molecule type" value="Genomic_DNA"/>
</dbReference>
<keyword evidence="3" id="KW-1185">Reference proteome</keyword>
<name>A0ABQ7HUX1_9MICR</name>
<protein>
    <submittedName>
        <fullName evidence="2">PiggyBac transposable element-derived protein 4</fullName>
    </submittedName>
</protein>
<proteinExistence type="predicted"/>
<accession>A0ABQ7HUX1</accession>
<evidence type="ECO:0000313" key="2">
    <source>
        <dbReference type="EMBL" id="KAF7670539.1"/>
    </source>
</evidence>
<feature type="non-terminal residue" evidence="2">
    <location>
        <position position="239"/>
    </location>
</feature>
<feature type="domain" description="PiggyBac transposable element-derived protein" evidence="1">
    <location>
        <begin position="40"/>
        <end position="234"/>
    </location>
</feature>
<dbReference type="Proteomes" id="UP001516464">
    <property type="component" value="Unassembled WGS sequence"/>
</dbReference>
<reference evidence="2 3" key="1">
    <citation type="submission" date="2019-01" db="EMBL/GenBank/DDBJ databases">
        <title>Genomes sequencing and comparative genomics of infectious freshwater microsporidia, Cucumispora dikerogammari and Thelohania contejeani.</title>
        <authorList>
            <person name="Cormier A."/>
            <person name="Giraud I."/>
            <person name="Wattier R."/>
            <person name="Teixeira M."/>
            <person name="Grandjean F."/>
            <person name="Rigaud T."/>
            <person name="Cordaux R."/>
        </authorList>
    </citation>
    <scope>NUCLEOTIDE SEQUENCE [LARGE SCALE GENOMIC DNA]</scope>
    <source>
        <strain evidence="2">T1</strain>
        <tissue evidence="2">Spores</tissue>
    </source>
</reference>